<accession>A0A5C5UEH4</accession>
<evidence type="ECO:0000313" key="5">
    <source>
        <dbReference type="EMBL" id="TWT24167.1"/>
    </source>
</evidence>
<evidence type="ECO:0000259" key="4">
    <source>
        <dbReference type="Pfam" id="PF24092"/>
    </source>
</evidence>
<dbReference type="InterPro" id="IPR055797">
    <property type="entry name" value="DUF7373"/>
</dbReference>
<feature type="domain" description="DUF7373" evidence="4">
    <location>
        <begin position="331"/>
        <end position="427"/>
    </location>
</feature>
<dbReference type="EMBL" id="VOHM01000019">
    <property type="protein sequence ID" value="TWT24167.1"/>
    <property type="molecule type" value="Genomic_DNA"/>
</dbReference>
<dbReference type="RefSeq" id="WP_146324778.1">
    <property type="nucleotide sequence ID" value="NZ_BAABLR010000022.1"/>
</dbReference>
<dbReference type="InterPro" id="IPR056463">
    <property type="entry name" value="DUF7373_C"/>
</dbReference>
<dbReference type="Pfam" id="PF24088">
    <property type="entry name" value="DUF7373"/>
    <property type="match status" value="1"/>
</dbReference>
<organism evidence="5 6">
    <name type="scientific">Corynebacterium canis</name>
    <dbReference type="NCBI Taxonomy" id="679663"/>
    <lineage>
        <taxon>Bacteria</taxon>
        <taxon>Bacillati</taxon>
        <taxon>Actinomycetota</taxon>
        <taxon>Actinomycetes</taxon>
        <taxon>Mycobacteriales</taxon>
        <taxon>Corynebacteriaceae</taxon>
        <taxon>Corynebacterium</taxon>
    </lineage>
</organism>
<sequence>MNKLKFSMVALLSATMLTACSLPESLTGALPGMSKSTSETPTSTEQKPAEPTYDSGTYKTEPGKQIETTADLTRAVEPFVLGEYVPLPYEIDGILTETKGAITIFGAKSMALHLSQNLVHKLEEFRPIYGYLNSASSLRDKPIDPDFGINHSVIRFEDADSALRAAEGLHGVMITDGSKFMETDEPKPSTPITVPGMERSLISSSFQEYDNTTSYMSFTPHQEYVIYTWVSAPVGEEAWNDRTVKKALDLQIPLLEQFPSVKTEAGFGKTDEFPPVDPGGVLRYAVPYRDEDSPKSTPGSLGPRGIAGRFYNSKFIHDTLVQTNSVHNGKNASYVFRADTDFGAKSIFNAFVDDSLKDGAVEYEDPQKIPDTTCTMNEDSGGQRYDCYVINGRYVGYVSGDADQKTENQEAEKKRVSQQLAAQYKIFLKADQNAVKEEQPKQ</sequence>
<reference evidence="5 6" key="1">
    <citation type="submission" date="2019-08" db="EMBL/GenBank/DDBJ databases">
        <authorList>
            <person name="Lei W."/>
        </authorList>
    </citation>
    <scope>NUCLEOTIDE SEQUENCE [LARGE SCALE GENOMIC DNA]</scope>
    <source>
        <strain evidence="5 6">CCUG 58627</strain>
    </source>
</reference>
<evidence type="ECO:0000256" key="2">
    <source>
        <dbReference type="SAM" id="SignalP"/>
    </source>
</evidence>
<feature type="compositionally biased region" description="Low complexity" evidence="1">
    <location>
        <begin position="34"/>
        <end position="46"/>
    </location>
</feature>
<dbReference type="OrthoDB" id="4398318at2"/>
<evidence type="ECO:0000259" key="3">
    <source>
        <dbReference type="Pfam" id="PF24088"/>
    </source>
</evidence>
<evidence type="ECO:0000256" key="1">
    <source>
        <dbReference type="SAM" id="MobiDB-lite"/>
    </source>
</evidence>
<feature type="signal peptide" evidence="2">
    <location>
        <begin position="1"/>
        <end position="21"/>
    </location>
</feature>
<comment type="caution">
    <text evidence="5">The sequence shown here is derived from an EMBL/GenBank/DDBJ whole genome shotgun (WGS) entry which is preliminary data.</text>
</comment>
<feature type="chain" id="PRO_5022966792" evidence="2">
    <location>
        <begin position="22"/>
        <end position="442"/>
    </location>
</feature>
<protein>
    <submittedName>
        <fullName evidence="5">Uncharacterized protein</fullName>
    </submittedName>
</protein>
<dbReference type="AlphaFoldDB" id="A0A5C5UEH4"/>
<dbReference type="PROSITE" id="PS51257">
    <property type="entry name" value="PROKAR_LIPOPROTEIN"/>
    <property type="match status" value="1"/>
</dbReference>
<keyword evidence="6" id="KW-1185">Reference proteome</keyword>
<feature type="region of interest" description="Disordered" evidence="1">
    <location>
        <begin position="30"/>
        <end position="62"/>
    </location>
</feature>
<name>A0A5C5UEH4_9CORY</name>
<gene>
    <name evidence="5" type="ORF">FRX94_08930</name>
</gene>
<proteinExistence type="predicted"/>
<feature type="domain" description="DUF7373" evidence="3">
    <location>
        <begin position="68"/>
        <end position="264"/>
    </location>
</feature>
<dbReference type="Proteomes" id="UP000320791">
    <property type="component" value="Unassembled WGS sequence"/>
</dbReference>
<keyword evidence="2" id="KW-0732">Signal</keyword>
<evidence type="ECO:0000313" key="6">
    <source>
        <dbReference type="Proteomes" id="UP000320791"/>
    </source>
</evidence>
<dbReference type="Pfam" id="PF24092">
    <property type="entry name" value="DUF7373_C"/>
    <property type="match status" value="1"/>
</dbReference>